<evidence type="ECO:0000313" key="2">
    <source>
        <dbReference type="Proteomes" id="UP001150001"/>
    </source>
</evidence>
<reference evidence="1" key="1">
    <citation type="submission" date="2022-11" db="EMBL/GenBank/DDBJ databases">
        <title>Role of the vibriolysin VemA secreted by the emergent pathogen Vibrio europaeus in the colonization of Manila clam mucus.</title>
        <authorList>
            <person name="Martinez C."/>
            <person name="Rodriguez S."/>
            <person name="Vences A."/>
            <person name="Barja J.L."/>
            <person name="Toranzo A.E."/>
            <person name="Dubert J."/>
        </authorList>
    </citation>
    <scope>NUCLEOTIDE SEQUENCE</scope>
    <source>
        <strain evidence="1">3454</strain>
    </source>
</reference>
<keyword evidence="2" id="KW-1185">Reference proteome</keyword>
<proteinExistence type="predicted"/>
<name>A0ABT5H2B6_9VIBR</name>
<protein>
    <submittedName>
        <fullName evidence="1">Uncharacterized protein</fullName>
    </submittedName>
</protein>
<dbReference type="RefSeq" id="WP_154670892.1">
    <property type="nucleotide sequence ID" value="NZ_JAPFIM010000025.1"/>
</dbReference>
<dbReference type="GeneID" id="78078998"/>
<accession>A0ABT5H2B6</accession>
<gene>
    <name evidence="1" type="ORF">OPW20_26105</name>
</gene>
<dbReference type="Proteomes" id="UP001150001">
    <property type="component" value="Unassembled WGS sequence"/>
</dbReference>
<comment type="caution">
    <text evidence="1">The sequence shown here is derived from an EMBL/GenBank/DDBJ whole genome shotgun (WGS) entry which is preliminary data.</text>
</comment>
<dbReference type="EMBL" id="JAPFIT010000033">
    <property type="protein sequence ID" value="MDC5743540.1"/>
    <property type="molecule type" value="Genomic_DNA"/>
</dbReference>
<sequence length="45" mass="4888">MPIIRLTSNYIADGVSQSLEHHQTLSVVAYEGVGKGAMAHRNTPH</sequence>
<organism evidence="1 2">
    <name type="scientific">Vibrio europaeus</name>
    <dbReference type="NCBI Taxonomy" id="300876"/>
    <lineage>
        <taxon>Bacteria</taxon>
        <taxon>Pseudomonadati</taxon>
        <taxon>Pseudomonadota</taxon>
        <taxon>Gammaproteobacteria</taxon>
        <taxon>Vibrionales</taxon>
        <taxon>Vibrionaceae</taxon>
        <taxon>Vibrio</taxon>
        <taxon>Vibrio oreintalis group</taxon>
    </lineage>
</organism>
<evidence type="ECO:0000313" key="1">
    <source>
        <dbReference type="EMBL" id="MDC5743540.1"/>
    </source>
</evidence>